<evidence type="ECO:0000313" key="8">
    <source>
        <dbReference type="EMBL" id="QDC43264.1"/>
    </source>
</evidence>
<feature type="binding site" evidence="5">
    <location>
        <position position="297"/>
    </location>
    <ligand>
        <name>FAD</name>
        <dbReference type="ChEBI" id="CHEBI:57692"/>
    </ligand>
</feature>
<gene>
    <name evidence="8" type="ORF">FIU01_01145</name>
</gene>
<evidence type="ECO:0000313" key="9">
    <source>
        <dbReference type="Proteomes" id="UP000311008"/>
    </source>
</evidence>
<dbReference type="Gene3D" id="3.40.50.620">
    <property type="entry name" value="HUPs"/>
    <property type="match status" value="1"/>
</dbReference>
<feature type="compositionally biased region" description="Basic residues" evidence="6">
    <location>
        <begin position="517"/>
        <end position="536"/>
    </location>
</feature>
<comment type="cofactor">
    <cofactor evidence="1">
        <name>(6R)-5,10-methylene-5,6,7,8-tetrahydrofolate</name>
        <dbReference type="ChEBI" id="CHEBI:15636"/>
    </cofactor>
</comment>
<dbReference type="EMBL" id="CP040946">
    <property type="protein sequence ID" value="QDC43264.1"/>
    <property type="molecule type" value="Genomic_DNA"/>
</dbReference>
<dbReference type="GO" id="GO:0071949">
    <property type="term" value="F:FAD binding"/>
    <property type="evidence" value="ECO:0007669"/>
    <property type="project" value="TreeGrafter"/>
</dbReference>
<protein>
    <submittedName>
        <fullName evidence="8">Deoxyribodipyrimidine photo-lyase/cryptochrome family protein</fullName>
    </submittedName>
</protein>
<sequence length="555" mass="63648">MQATTMWIWSPSWQGRFAVAARCWTISRSGCGNMAADALHVVWFKRDLRVADHAALAAACAAGKVLPLFIWAPQVWAAEDANLSQAMFVRECLQALASSLHDLGLHLHVYHHDPLSLLKRLHEKFRIAALYSHEETGNDVTFQIDTQIQRWCMAQSIPWHEWPQHGVVRRLADRRRWQSQWELRMQQTPIAIPPVSAGERLPHHGLDRLPVVAGIDQAGRQHGGIGVADAVMTDFLQRRVQRYQSGLSSPLTAPQACSRLSPYLAWGALSLRSLVQASRAASQANEAMHWRRNLHRFESRLHWHCHFMQKLESEPRIEFESFYPGFEQLQHRLTDATRMTRLQAWQSAQTGWPLVDACMAMLNQTGWLNFRMRAMLMSTASYLLRLPWRQSGSHLARMFLDYEPGIHWPQVQMQSGTTGINALRIYHPVKQALAQDPLGQFVRQWIPALRQVPDSWVLEPWRMPHALQLHYGCVIDRDYPSPLVDVVSAMQAAKQDWFEIRKQMQTAVVQDILQRHASRQSRHFPKVARSHTRRKSAPTSEATALPPVTQLSLLF</sequence>
<organism evidence="8 9">
    <name type="scientific">Methylophilus medardicus</name>
    <dbReference type="NCBI Taxonomy" id="2588534"/>
    <lineage>
        <taxon>Bacteria</taxon>
        <taxon>Pseudomonadati</taxon>
        <taxon>Pseudomonadota</taxon>
        <taxon>Betaproteobacteria</taxon>
        <taxon>Nitrosomonadales</taxon>
        <taxon>Methylophilaceae</taxon>
        <taxon>Methylophilus</taxon>
    </lineage>
</organism>
<keyword evidence="2 5" id="KW-0285">Flavoprotein</keyword>
<dbReference type="SUPFAM" id="SSF52425">
    <property type="entry name" value="Cryptochrome/photolyase, N-terminal domain"/>
    <property type="match status" value="1"/>
</dbReference>
<keyword evidence="3 5" id="KW-0274">FAD</keyword>
<dbReference type="Gene3D" id="1.10.579.10">
    <property type="entry name" value="DNA Cyclobutane Dipyrimidine Photolyase, subunit A, domain 3"/>
    <property type="match status" value="1"/>
</dbReference>
<evidence type="ECO:0000256" key="3">
    <source>
        <dbReference type="ARBA" id="ARBA00022827"/>
    </source>
</evidence>
<accession>A0A5B8CPV0</accession>
<evidence type="ECO:0000256" key="5">
    <source>
        <dbReference type="PIRSR" id="PIRSR602081-1"/>
    </source>
</evidence>
<dbReference type="GO" id="GO:0003904">
    <property type="term" value="F:deoxyribodipyrimidine photo-lyase activity"/>
    <property type="evidence" value="ECO:0007669"/>
    <property type="project" value="TreeGrafter"/>
</dbReference>
<evidence type="ECO:0000256" key="4">
    <source>
        <dbReference type="ARBA" id="ARBA00022991"/>
    </source>
</evidence>
<reference evidence="9" key="1">
    <citation type="journal article" date="2019" name="ISME J.">
        <title>Evolution in action: habitat transition from sediment to the pelagial leads to genome streamlining in Methylophilaceae.</title>
        <authorList>
            <person name="Salcher M."/>
            <person name="Schaefle D."/>
            <person name="Kaspar M."/>
            <person name="Neuenschwander S.M."/>
            <person name="Ghai R."/>
        </authorList>
    </citation>
    <scope>NUCLEOTIDE SEQUENCE [LARGE SCALE GENOMIC DNA]</scope>
    <source>
        <strain evidence="9">MMS-M-51</strain>
    </source>
</reference>
<dbReference type="KEGG" id="mmec:FIU01_01145"/>
<feature type="domain" description="Photolyase/cryptochrome alpha/beta" evidence="7">
    <location>
        <begin position="38"/>
        <end position="167"/>
    </location>
</feature>
<dbReference type="InterPro" id="IPR006050">
    <property type="entry name" value="DNA_photolyase_N"/>
</dbReference>
<dbReference type="GO" id="GO:0009416">
    <property type="term" value="P:response to light stimulus"/>
    <property type="evidence" value="ECO:0007669"/>
    <property type="project" value="TreeGrafter"/>
</dbReference>
<dbReference type="PANTHER" id="PTHR11455:SF9">
    <property type="entry name" value="CRYPTOCHROME CIRCADIAN CLOCK 5 ISOFORM X1"/>
    <property type="match status" value="1"/>
</dbReference>
<dbReference type="InterPro" id="IPR005101">
    <property type="entry name" value="Cryptochr/Photolyase_FAD-bd"/>
</dbReference>
<name>A0A5B8CPV0_9PROT</name>
<dbReference type="Pfam" id="PF00875">
    <property type="entry name" value="DNA_photolyase"/>
    <property type="match status" value="1"/>
</dbReference>
<dbReference type="OrthoDB" id="9772484at2"/>
<dbReference type="InterPro" id="IPR002081">
    <property type="entry name" value="Cryptochrome/DNA_photolyase_1"/>
</dbReference>
<keyword evidence="9" id="KW-1185">Reference proteome</keyword>
<dbReference type="InterPro" id="IPR036134">
    <property type="entry name" value="Crypto/Photolyase_FAD-like_sf"/>
</dbReference>
<keyword evidence="8" id="KW-0456">Lyase</keyword>
<dbReference type="PROSITE" id="PS00394">
    <property type="entry name" value="DNA_PHOTOLYASES_1_1"/>
    <property type="match status" value="1"/>
</dbReference>
<feature type="binding site" evidence="5">
    <location>
        <position position="243"/>
    </location>
    <ligand>
        <name>FAD</name>
        <dbReference type="ChEBI" id="CHEBI:57692"/>
    </ligand>
</feature>
<dbReference type="PROSITE" id="PS51645">
    <property type="entry name" value="PHR_CRY_ALPHA_BETA"/>
    <property type="match status" value="1"/>
</dbReference>
<proteinExistence type="predicted"/>
<comment type="cofactor">
    <cofactor evidence="5">
        <name>FAD</name>
        <dbReference type="ChEBI" id="CHEBI:57692"/>
    </cofactor>
    <text evidence="5">Binds 1 FAD per subunit.</text>
</comment>
<keyword evidence="4" id="KW-0157">Chromophore</keyword>
<dbReference type="PANTHER" id="PTHR11455">
    <property type="entry name" value="CRYPTOCHROME"/>
    <property type="match status" value="1"/>
</dbReference>
<dbReference type="InterPro" id="IPR014729">
    <property type="entry name" value="Rossmann-like_a/b/a_fold"/>
</dbReference>
<dbReference type="GO" id="GO:0006139">
    <property type="term" value="P:nucleobase-containing compound metabolic process"/>
    <property type="evidence" value="ECO:0007669"/>
    <property type="project" value="UniProtKB-ARBA"/>
</dbReference>
<evidence type="ECO:0000259" key="7">
    <source>
        <dbReference type="PROSITE" id="PS51645"/>
    </source>
</evidence>
<dbReference type="Proteomes" id="UP000311008">
    <property type="component" value="Chromosome"/>
</dbReference>
<feature type="region of interest" description="Disordered" evidence="6">
    <location>
        <begin position="517"/>
        <end position="543"/>
    </location>
</feature>
<dbReference type="SUPFAM" id="SSF48173">
    <property type="entry name" value="Cryptochrome/photolyase FAD-binding domain"/>
    <property type="match status" value="1"/>
</dbReference>
<dbReference type="GO" id="GO:0003677">
    <property type="term" value="F:DNA binding"/>
    <property type="evidence" value="ECO:0007669"/>
    <property type="project" value="TreeGrafter"/>
</dbReference>
<evidence type="ECO:0000256" key="1">
    <source>
        <dbReference type="ARBA" id="ARBA00001932"/>
    </source>
</evidence>
<evidence type="ECO:0000256" key="2">
    <source>
        <dbReference type="ARBA" id="ARBA00022630"/>
    </source>
</evidence>
<dbReference type="InterPro" id="IPR018394">
    <property type="entry name" value="DNA_photolyase_1_CS_C"/>
</dbReference>
<dbReference type="Gene3D" id="1.25.40.80">
    <property type="match status" value="1"/>
</dbReference>
<dbReference type="GO" id="GO:0006950">
    <property type="term" value="P:response to stress"/>
    <property type="evidence" value="ECO:0007669"/>
    <property type="project" value="UniProtKB-ARBA"/>
</dbReference>
<dbReference type="AlphaFoldDB" id="A0A5B8CPV0"/>
<dbReference type="Pfam" id="PF03441">
    <property type="entry name" value="FAD_binding_7"/>
    <property type="match status" value="1"/>
</dbReference>
<dbReference type="InterPro" id="IPR036155">
    <property type="entry name" value="Crypto/Photolyase_N_sf"/>
</dbReference>
<evidence type="ECO:0000256" key="6">
    <source>
        <dbReference type="SAM" id="MobiDB-lite"/>
    </source>
</evidence>